<keyword evidence="7" id="KW-0460">Magnesium</keyword>
<keyword evidence="7" id="KW-0963">Cytoplasm</keyword>
<dbReference type="InterPro" id="IPR035911">
    <property type="entry name" value="MurE/MurF_N"/>
</dbReference>
<feature type="binding site" evidence="7">
    <location>
        <position position="24"/>
    </location>
    <ligand>
        <name>UDP-N-acetyl-alpha-D-muramoyl-L-alanyl-D-glutamate</name>
        <dbReference type="ChEBI" id="CHEBI:83900"/>
    </ligand>
</feature>
<dbReference type="RefSeq" id="WP_284370284.1">
    <property type="nucleotide sequence ID" value="NZ_BSNJ01000002.1"/>
</dbReference>
<sequence>MKSLTLNDFGLASDAVITGLSCDSRQVKPGHVFAALPGTAMDGRDFIPDAVAKGAIAILSTPDADSMGLPLIRSNQPRLDYARFAKRLYPDQPETVVAVTGTNGKSSTVEFLRQIWQHAGHASACFGTLGVKTRDGLLPMSHTTPDALALHKTLNTLHADGITHAAMEASSHGLDQRRMDEVAIRAAGFTNLTQDHYDYHGTPEAYYDAKARLFTDLVPTTSPVVIMADDAAGRTLTKSCEAMGLTVWSVGWSGRDIRIDEIMPRAASQRLSLIVNDCRHVVELPLAAEFQALNAVMALGLALATGVDTDVALAALSKLSGVAGRLEMAGHTADGAPVFVDFAHTEDGLAKLLKSVRPHVEGQLRIVFGCGGDRDPDKRPKMGQTACKYADDVIVTDDNPRSEDPQAIRAAVLSGCARADEIGDRRAAIAEAIRRLEPGDCLVVAGKGHEQGQIVGDTVVPFNDVAVVQDLLS</sequence>
<keyword evidence="5 7" id="KW-0131">Cell cycle</keyword>
<evidence type="ECO:0000313" key="13">
    <source>
        <dbReference type="Proteomes" id="UP001161390"/>
    </source>
</evidence>
<proteinExistence type="inferred from homology"/>
<dbReference type="Gene3D" id="3.40.1190.10">
    <property type="entry name" value="Mur-like, catalytic domain"/>
    <property type="match status" value="1"/>
</dbReference>
<feature type="domain" description="Mur ligase C-terminal" evidence="10">
    <location>
        <begin position="324"/>
        <end position="448"/>
    </location>
</feature>
<feature type="modified residue" description="N6-carboxylysine" evidence="7">
    <location>
        <position position="210"/>
    </location>
</feature>
<feature type="short sequence motif" description="Meso-diaminopimelate recognition motif" evidence="7">
    <location>
        <begin position="398"/>
        <end position="401"/>
    </location>
</feature>
<dbReference type="Pfam" id="PF08245">
    <property type="entry name" value="Mur_ligase_M"/>
    <property type="match status" value="1"/>
</dbReference>
<dbReference type="InterPro" id="IPR000713">
    <property type="entry name" value="Mur_ligase_N"/>
</dbReference>
<dbReference type="EMBL" id="BSNJ01000002">
    <property type="protein sequence ID" value="GLQ20063.1"/>
    <property type="molecule type" value="Genomic_DNA"/>
</dbReference>
<evidence type="ECO:0000259" key="10">
    <source>
        <dbReference type="Pfam" id="PF02875"/>
    </source>
</evidence>
<feature type="binding site" evidence="7">
    <location>
        <position position="374"/>
    </location>
    <ligand>
        <name>meso-2,6-diaminopimelate</name>
        <dbReference type="ChEBI" id="CHEBI:57791"/>
    </ligand>
</feature>
<dbReference type="NCBIfam" id="TIGR01085">
    <property type="entry name" value="murE"/>
    <property type="match status" value="1"/>
</dbReference>
<comment type="caution">
    <text evidence="12">The sequence shown here is derived from an EMBL/GenBank/DDBJ whole genome shotgun (WGS) entry which is preliminary data.</text>
</comment>
<evidence type="ECO:0000259" key="11">
    <source>
        <dbReference type="Pfam" id="PF08245"/>
    </source>
</evidence>
<comment type="cofactor">
    <cofactor evidence="7">
        <name>Mg(2+)</name>
        <dbReference type="ChEBI" id="CHEBI:18420"/>
    </cofactor>
</comment>
<feature type="binding site" evidence="7">
    <location>
        <position position="446"/>
    </location>
    <ligand>
        <name>meso-2,6-diaminopimelate</name>
        <dbReference type="ChEBI" id="CHEBI:57791"/>
    </ligand>
</feature>
<keyword evidence="6 7" id="KW-0961">Cell wall biogenesis/degradation</keyword>
<keyword evidence="3 7" id="KW-0133">Cell shape</keyword>
<comment type="function">
    <text evidence="7">Catalyzes the addition of meso-diaminopimelic acid to the nucleotide precursor UDP-N-acetylmuramoyl-L-alanyl-D-glutamate (UMAG) in the biosynthesis of bacterial cell-wall peptidoglycan.</text>
</comment>
<comment type="PTM">
    <text evidence="7">Carboxylation is probably crucial for Mg(2+) binding and, consequently, for the gamma-phosphate positioning of ATP.</text>
</comment>
<keyword evidence="7" id="KW-0547">Nucleotide-binding</keyword>
<evidence type="ECO:0000256" key="7">
    <source>
        <dbReference type="HAMAP-Rule" id="MF_00208"/>
    </source>
</evidence>
<feature type="domain" description="Mur ligase central" evidence="11">
    <location>
        <begin position="99"/>
        <end position="302"/>
    </location>
</feature>
<evidence type="ECO:0000256" key="4">
    <source>
        <dbReference type="ARBA" id="ARBA00022984"/>
    </source>
</evidence>
<feature type="binding site" evidence="7">
    <location>
        <position position="450"/>
    </location>
    <ligand>
        <name>meso-2,6-diaminopimelate</name>
        <dbReference type="ChEBI" id="CHEBI:57791"/>
    </ligand>
</feature>
<keyword evidence="7 12" id="KW-0436">Ligase</keyword>
<comment type="catalytic activity">
    <reaction evidence="7">
        <text>UDP-N-acetyl-alpha-D-muramoyl-L-alanyl-D-glutamate + meso-2,6-diaminopimelate + ATP = UDP-N-acetyl-alpha-D-muramoyl-L-alanyl-gamma-D-glutamyl-meso-2,6-diaminopimelate + ADP + phosphate + H(+)</text>
        <dbReference type="Rhea" id="RHEA:23676"/>
        <dbReference type="ChEBI" id="CHEBI:15378"/>
        <dbReference type="ChEBI" id="CHEBI:30616"/>
        <dbReference type="ChEBI" id="CHEBI:43474"/>
        <dbReference type="ChEBI" id="CHEBI:57791"/>
        <dbReference type="ChEBI" id="CHEBI:83900"/>
        <dbReference type="ChEBI" id="CHEBI:83905"/>
        <dbReference type="ChEBI" id="CHEBI:456216"/>
        <dbReference type="EC" id="6.3.2.13"/>
    </reaction>
</comment>
<dbReference type="SUPFAM" id="SSF63418">
    <property type="entry name" value="MurE/MurF N-terminal domain"/>
    <property type="match status" value="1"/>
</dbReference>
<dbReference type="InterPro" id="IPR036565">
    <property type="entry name" value="Mur-like_cat_sf"/>
</dbReference>
<keyword evidence="4 7" id="KW-0573">Peptidoglycan synthesis</keyword>
<reference evidence="12" key="1">
    <citation type="journal article" date="2014" name="Int. J. Syst. Evol. Microbiol.">
        <title>Complete genome of a new Firmicutes species belonging to the dominant human colonic microbiota ('Ruminococcus bicirculans') reveals two chromosomes and a selective capacity to utilize plant glucans.</title>
        <authorList>
            <consortium name="NISC Comparative Sequencing Program"/>
            <person name="Wegmann U."/>
            <person name="Louis P."/>
            <person name="Goesmann A."/>
            <person name="Henrissat B."/>
            <person name="Duncan S.H."/>
            <person name="Flint H.J."/>
        </authorList>
    </citation>
    <scope>NUCLEOTIDE SEQUENCE</scope>
    <source>
        <strain evidence="12">NBRC 108216</strain>
    </source>
</reference>
<keyword evidence="2 7" id="KW-0132">Cell division</keyword>
<dbReference type="InterPro" id="IPR004101">
    <property type="entry name" value="Mur_ligase_C"/>
</dbReference>
<comment type="pathway">
    <text evidence="7 8">Cell wall biogenesis; peptidoglycan biosynthesis.</text>
</comment>
<dbReference type="PANTHER" id="PTHR23135">
    <property type="entry name" value="MUR LIGASE FAMILY MEMBER"/>
    <property type="match status" value="1"/>
</dbReference>
<dbReference type="NCBIfam" id="NF001124">
    <property type="entry name" value="PRK00139.1-2"/>
    <property type="match status" value="1"/>
</dbReference>
<accession>A0ABQ5UZR8</accession>
<dbReference type="Pfam" id="PF02875">
    <property type="entry name" value="Mur_ligase_C"/>
    <property type="match status" value="1"/>
</dbReference>
<dbReference type="Gene3D" id="3.90.190.20">
    <property type="entry name" value="Mur ligase, C-terminal domain"/>
    <property type="match status" value="1"/>
</dbReference>
<dbReference type="HAMAP" id="MF_00208">
    <property type="entry name" value="MurE"/>
    <property type="match status" value="1"/>
</dbReference>
<dbReference type="Pfam" id="PF01225">
    <property type="entry name" value="Mur_ligase"/>
    <property type="match status" value="1"/>
</dbReference>
<keyword evidence="13" id="KW-1185">Reference proteome</keyword>
<evidence type="ECO:0000256" key="2">
    <source>
        <dbReference type="ARBA" id="ARBA00022618"/>
    </source>
</evidence>
<evidence type="ECO:0000256" key="8">
    <source>
        <dbReference type="RuleBase" id="RU004135"/>
    </source>
</evidence>
<evidence type="ECO:0000256" key="1">
    <source>
        <dbReference type="ARBA" id="ARBA00005898"/>
    </source>
</evidence>
<dbReference type="Gene3D" id="3.40.1390.10">
    <property type="entry name" value="MurE/MurF, N-terminal domain"/>
    <property type="match status" value="1"/>
</dbReference>
<comment type="subcellular location">
    <subcellularLocation>
        <location evidence="7 8">Cytoplasm</location>
    </subcellularLocation>
</comment>
<evidence type="ECO:0000256" key="3">
    <source>
        <dbReference type="ARBA" id="ARBA00022960"/>
    </source>
</evidence>
<dbReference type="SUPFAM" id="SSF53244">
    <property type="entry name" value="MurD-like peptide ligases, peptide-binding domain"/>
    <property type="match status" value="1"/>
</dbReference>
<comment type="similarity">
    <text evidence="1 7">Belongs to the MurCDEF family. MurE subfamily.</text>
</comment>
<dbReference type="InterPro" id="IPR036615">
    <property type="entry name" value="Mur_ligase_C_dom_sf"/>
</dbReference>
<gene>
    <name evidence="7 12" type="primary">murE</name>
    <name evidence="12" type="ORF">GCM10007854_10180</name>
</gene>
<dbReference type="EC" id="6.3.2.13" evidence="7"/>
<dbReference type="InterPro" id="IPR013221">
    <property type="entry name" value="Mur_ligase_cen"/>
</dbReference>
<evidence type="ECO:0000313" key="12">
    <source>
        <dbReference type="EMBL" id="GLQ20063.1"/>
    </source>
</evidence>
<dbReference type="NCBIfam" id="NF001126">
    <property type="entry name" value="PRK00139.1-4"/>
    <property type="match status" value="1"/>
</dbReference>
<dbReference type="GO" id="GO:0016874">
    <property type="term" value="F:ligase activity"/>
    <property type="evidence" value="ECO:0007669"/>
    <property type="project" value="UniProtKB-KW"/>
</dbReference>
<feature type="binding site" evidence="7">
    <location>
        <begin position="143"/>
        <end position="144"/>
    </location>
    <ligand>
        <name>UDP-N-acetyl-alpha-D-muramoyl-L-alanyl-D-glutamate</name>
        <dbReference type="ChEBI" id="CHEBI:83900"/>
    </ligand>
</feature>
<dbReference type="InterPro" id="IPR005761">
    <property type="entry name" value="UDP-N-AcMur-Glu-dNH2Pim_ligase"/>
</dbReference>
<feature type="binding site" evidence="7">
    <location>
        <position position="178"/>
    </location>
    <ligand>
        <name>UDP-N-acetyl-alpha-D-muramoyl-L-alanyl-D-glutamate</name>
        <dbReference type="ChEBI" id="CHEBI:83900"/>
    </ligand>
</feature>
<feature type="domain" description="Mur ligase N-terminal catalytic" evidence="9">
    <location>
        <begin position="17"/>
        <end position="64"/>
    </location>
</feature>
<feature type="binding site" evidence="7">
    <location>
        <begin position="398"/>
        <end position="401"/>
    </location>
    <ligand>
        <name>meso-2,6-diaminopimelate</name>
        <dbReference type="ChEBI" id="CHEBI:57791"/>
    </ligand>
</feature>
<evidence type="ECO:0000259" key="9">
    <source>
        <dbReference type="Pfam" id="PF01225"/>
    </source>
</evidence>
<name>A0ABQ5UZR8_9PROT</name>
<organism evidence="12 13">
    <name type="scientific">Algimonas porphyrae</name>
    <dbReference type="NCBI Taxonomy" id="1128113"/>
    <lineage>
        <taxon>Bacteria</taxon>
        <taxon>Pseudomonadati</taxon>
        <taxon>Pseudomonadota</taxon>
        <taxon>Alphaproteobacteria</taxon>
        <taxon>Maricaulales</taxon>
        <taxon>Robiginitomaculaceae</taxon>
        <taxon>Algimonas</taxon>
    </lineage>
</organism>
<dbReference type="Proteomes" id="UP001161390">
    <property type="component" value="Unassembled WGS sequence"/>
</dbReference>
<reference evidence="12" key="2">
    <citation type="submission" date="2023-01" db="EMBL/GenBank/DDBJ databases">
        <title>Draft genome sequence of Algimonas porphyrae strain NBRC 108216.</title>
        <authorList>
            <person name="Sun Q."/>
            <person name="Mori K."/>
        </authorList>
    </citation>
    <scope>NUCLEOTIDE SEQUENCE</scope>
    <source>
        <strain evidence="12">NBRC 108216</strain>
    </source>
</reference>
<feature type="binding site" evidence="7">
    <location>
        <position position="176"/>
    </location>
    <ligand>
        <name>UDP-N-acetyl-alpha-D-muramoyl-L-alanyl-D-glutamate</name>
        <dbReference type="ChEBI" id="CHEBI:83900"/>
    </ligand>
</feature>
<dbReference type="PANTHER" id="PTHR23135:SF4">
    <property type="entry name" value="UDP-N-ACETYLMURAMOYL-L-ALANYL-D-GLUTAMATE--2,6-DIAMINOPIMELATE LIGASE MURE HOMOLOG, CHLOROPLASTIC"/>
    <property type="match status" value="1"/>
</dbReference>
<comment type="caution">
    <text evidence="7">Lacks conserved residue(s) required for the propagation of feature annotation.</text>
</comment>
<keyword evidence="7" id="KW-0067">ATP-binding</keyword>
<protein>
    <recommendedName>
        <fullName evidence="7">UDP-N-acetylmuramoyl-L-alanyl-D-glutamate--2,6-diaminopimelate ligase</fullName>
        <ecNumber evidence="7">6.3.2.13</ecNumber>
    </recommendedName>
    <alternativeName>
        <fullName evidence="7">Meso-A2pm-adding enzyme</fullName>
    </alternativeName>
    <alternativeName>
        <fullName evidence="7">Meso-diaminopimelate-adding enzyme</fullName>
    </alternativeName>
    <alternativeName>
        <fullName evidence="7">UDP-MurNAc-L-Ala-D-Glu:meso-diaminopimelate ligase</fullName>
    </alternativeName>
    <alternativeName>
        <fullName evidence="7">UDP-MurNAc-tripeptide synthetase</fullName>
    </alternativeName>
    <alternativeName>
        <fullName evidence="7">UDP-N-acetylmuramyl-tripeptide synthetase</fullName>
    </alternativeName>
</protein>
<evidence type="ECO:0000256" key="5">
    <source>
        <dbReference type="ARBA" id="ARBA00023306"/>
    </source>
</evidence>
<evidence type="ECO:0000256" key="6">
    <source>
        <dbReference type="ARBA" id="ARBA00023316"/>
    </source>
</evidence>
<dbReference type="SUPFAM" id="SSF53623">
    <property type="entry name" value="MurD-like peptide ligases, catalytic domain"/>
    <property type="match status" value="1"/>
</dbReference>
<feature type="binding site" evidence="7">
    <location>
        <begin position="101"/>
        <end position="107"/>
    </location>
    <ligand>
        <name>ATP</name>
        <dbReference type="ChEBI" id="CHEBI:30616"/>
    </ligand>
</feature>
<feature type="binding site" evidence="7">
    <location>
        <position position="170"/>
    </location>
    <ligand>
        <name>UDP-N-acetyl-alpha-D-muramoyl-L-alanyl-D-glutamate</name>
        <dbReference type="ChEBI" id="CHEBI:83900"/>
    </ligand>
</feature>